<dbReference type="PANTHER" id="PTHR35546">
    <property type="entry name" value="F-BOX PROTEIN INTERACTION DOMAIN PROTEIN-RELATED"/>
    <property type="match status" value="1"/>
</dbReference>
<dbReference type="Proteomes" id="UP001443914">
    <property type="component" value="Unassembled WGS sequence"/>
</dbReference>
<organism evidence="1 2">
    <name type="scientific">Saponaria officinalis</name>
    <name type="common">Common soapwort</name>
    <name type="synonym">Lychnis saponaria</name>
    <dbReference type="NCBI Taxonomy" id="3572"/>
    <lineage>
        <taxon>Eukaryota</taxon>
        <taxon>Viridiplantae</taxon>
        <taxon>Streptophyta</taxon>
        <taxon>Embryophyta</taxon>
        <taxon>Tracheophyta</taxon>
        <taxon>Spermatophyta</taxon>
        <taxon>Magnoliopsida</taxon>
        <taxon>eudicotyledons</taxon>
        <taxon>Gunneridae</taxon>
        <taxon>Pentapetalae</taxon>
        <taxon>Caryophyllales</taxon>
        <taxon>Caryophyllaceae</taxon>
        <taxon>Caryophylleae</taxon>
        <taxon>Saponaria</taxon>
    </lineage>
</organism>
<reference evidence="1" key="1">
    <citation type="submission" date="2024-03" db="EMBL/GenBank/DDBJ databases">
        <title>WGS assembly of Saponaria officinalis var. Norfolk2.</title>
        <authorList>
            <person name="Jenkins J."/>
            <person name="Shu S."/>
            <person name="Grimwood J."/>
            <person name="Barry K."/>
            <person name="Goodstein D."/>
            <person name="Schmutz J."/>
            <person name="Leebens-Mack J."/>
            <person name="Osbourn A."/>
        </authorList>
    </citation>
    <scope>NUCLEOTIDE SEQUENCE [LARGE SCALE GENOMIC DNA]</scope>
    <source>
        <strain evidence="1">JIC</strain>
    </source>
</reference>
<comment type="caution">
    <text evidence="1">The sequence shown here is derived from an EMBL/GenBank/DDBJ whole genome shotgun (WGS) entry which is preliminary data.</text>
</comment>
<protein>
    <recommendedName>
        <fullName evidence="3">F-box protein</fullName>
    </recommendedName>
</protein>
<keyword evidence="2" id="KW-1185">Reference proteome</keyword>
<name>A0AAW1KWV7_SAPOF</name>
<evidence type="ECO:0000313" key="2">
    <source>
        <dbReference type="Proteomes" id="UP001443914"/>
    </source>
</evidence>
<dbReference type="AlphaFoldDB" id="A0AAW1KWV7"/>
<evidence type="ECO:0008006" key="3">
    <source>
        <dbReference type="Google" id="ProtNLM"/>
    </source>
</evidence>
<gene>
    <name evidence="1" type="ORF">RND81_05G030200</name>
</gene>
<evidence type="ECO:0000313" key="1">
    <source>
        <dbReference type="EMBL" id="KAK9723854.1"/>
    </source>
</evidence>
<dbReference type="EMBL" id="JBDFQZ010000005">
    <property type="protein sequence ID" value="KAK9723854.1"/>
    <property type="molecule type" value="Genomic_DNA"/>
</dbReference>
<dbReference type="InterPro" id="IPR055290">
    <property type="entry name" value="At3g26010-like"/>
</dbReference>
<sequence length="241" mass="28203">MDLPYYLSVRVFLRGTNMFAYCLKVTSNWYQVEVCSSKTTQWKTIGKPFFEPNVLHFKNGVFCKGAIHWLKTSSICLYFDVDNELMKSTPEPPQWKQCPSYSHEYFGRANDHLYFVVKRRLPNCTLLQMKANYSGWFVKCVIDLDRLAKNFPFMARNFDYTPEFLPHYECNVLCVAGLEGESDIDEGDVELLVSMPGKIVRFNPRTNASREIGRLPLYPYNDSVWYKDFSVNEYFETICPV</sequence>
<proteinExistence type="predicted"/>
<accession>A0AAW1KWV7</accession>
<dbReference type="PANTHER" id="PTHR35546:SF25">
    <property type="entry name" value="F-BOX DOMAIN-CONTAINING PROTEIN"/>
    <property type="match status" value="1"/>
</dbReference>